<dbReference type="RefSeq" id="XP_064702126.1">
    <property type="nucleotide sequence ID" value="XM_064851885.1"/>
</dbReference>
<dbReference type="EMBL" id="JAVRRD010000030">
    <property type="protein sequence ID" value="KAK5046535.1"/>
    <property type="molecule type" value="Genomic_DNA"/>
</dbReference>
<evidence type="ECO:0000313" key="2">
    <source>
        <dbReference type="Proteomes" id="UP001358417"/>
    </source>
</evidence>
<evidence type="ECO:0008006" key="3">
    <source>
        <dbReference type="Google" id="ProtNLM"/>
    </source>
</evidence>
<accession>A0AAV9N139</accession>
<evidence type="ECO:0000313" key="1">
    <source>
        <dbReference type="EMBL" id="KAK5046535.1"/>
    </source>
</evidence>
<dbReference type="GeneID" id="89976502"/>
<dbReference type="InterPro" id="IPR011852">
    <property type="entry name" value="TRAP_TAXI"/>
</dbReference>
<proteinExistence type="predicted"/>
<dbReference type="Pfam" id="PF16868">
    <property type="entry name" value="NMT1_3"/>
    <property type="match status" value="1"/>
</dbReference>
<keyword evidence="2" id="KW-1185">Reference proteome</keyword>
<sequence length="335" mass="37417">MSSSPEHGLLTIDNKGQPRLSRSYTLNFIGDWGQANFHRICGWLTQEFCDRSGAQSRVAIWSIRGGGIEALPLVHEGEAQLAIVTPAAFMNKALKGEEVFQSPMPNLRALAVLPQNDKLVLAINPKFHISTFEQLRATKPALRIAASIDDGTNFIGYVSRKYMEAHGISEGELKSWGGRYVTFHRPDGCLRLMEDGEVDAVIQEAIMTPQWSRIVEGNKAQPLPAEPTALEKLERGLGLGMNSLPKGFWSNLGKDLPTLDFSDFVIVVRDDLPDEVAYLLTWCLVETRARIEAQYKHLPPEKSPLSYPLDPRKMAKTSLPLHPGSRQYYVEHELI</sequence>
<dbReference type="Gene3D" id="3.40.190.10">
    <property type="entry name" value="Periplasmic binding protein-like II"/>
    <property type="match status" value="2"/>
</dbReference>
<reference evidence="1 2" key="1">
    <citation type="submission" date="2023-08" db="EMBL/GenBank/DDBJ databases">
        <title>Black Yeasts Isolated from many extreme environments.</title>
        <authorList>
            <person name="Coleine C."/>
            <person name="Stajich J.E."/>
            <person name="Selbmann L."/>
        </authorList>
    </citation>
    <scope>NUCLEOTIDE SEQUENCE [LARGE SCALE GENOMIC DNA]</scope>
    <source>
        <strain evidence="1 2">CCFEE 5792</strain>
    </source>
</reference>
<dbReference type="AlphaFoldDB" id="A0AAV9N139"/>
<gene>
    <name evidence="1" type="ORF">LTR84_008338</name>
</gene>
<name>A0AAV9N139_9EURO</name>
<dbReference type="Proteomes" id="UP001358417">
    <property type="component" value="Unassembled WGS sequence"/>
</dbReference>
<protein>
    <recommendedName>
        <fullName evidence="3">TAXI family TRAP transporter solute receptor</fullName>
    </recommendedName>
</protein>
<comment type="caution">
    <text evidence="1">The sequence shown here is derived from an EMBL/GenBank/DDBJ whole genome shotgun (WGS) entry which is preliminary data.</text>
</comment>
<organism evidence="1 2">
    <name type="scientific">Exophiala bonariae</name>
    <dbReference type="NCBI Taxonomy" id="1690606"/>
    <lineage>
        <taxon>Eukaryota</taxon>
        <taxon>Fungi</taxon>
        <taxon>Dikarya</taxon>
        <taxon>Ascomycota</taxon>
        <taxon>Pezizomycotina</taxon>
        <taxon>Eurotiomycetes</taxon>
        <taxon>Chaetothyriomycetidae</taxon>
        <taxon>Chaetothyriales</taxon>
        <taxon>Herpotrichiellaceae</taxon>
        <taxon>Exophiala</taxon>
    </lineage>
</organism>
<dbReference type="SUPFAM" id="SSF53850">
    <property type="entry name" value="Periplasmic binding protein-like II"/>
    <property type="match status" value="1"/>
</dbReference>